<accession>A0A382ESU1</accession>
<sequence length="40" mass="5116">MDFHSFLFKKLSGYWVTFYHDRFSWCHRQYIAAHRIIFFI</sequence>
<feature type="non-terminal residue" evidence="1">
    <location>
        <position position="40"/>
    </location>
</feature>
<gene>
    <name evidence="1" type="ORF">METZ01_LOCUS206078</name>
</gene>
<proteinExistence type="predicted"/>
<name>A0A382ESU1_9ZZZZ</name>
<organism evidence="1">
    <name type="scientific">marine metagenome</name>
    <dbReference type="NCBI Taxonomy" id="408172"/>
    <lineage>
        <taxon>unclassified sequences</taxon>
        <taxon>metagenomes</taxon>
        <taxon>ecological metagenomes</taxon>
    </lineage>
</organism>
<dbReference type="AlphaFoldDB" id="A0A382ESU1"/>
<evidence type="ECO:0000313" key="1">
    <source>
        <dbReference type="EMBL" id="SVB53224.1"/>
    </source>
</evidence>
<protein>
    <submittedName>
        <fullName evidence="1">Uncharacterized protein</fullName>
    </submittedName>
</protein>
<dbReference type="EMBL" id="UINC01045907">
    <property type="protein sequence ID" value="SVB53224.1"/>
    <property type="molecule type" value="Genomic_DNA"/>
</dbReference>
<reference evidence="1" key="1">
    <citation type="submission" date="2018-05" db="EMBL/GenBank/DDBJ databases">
        <authorList>
            <person name="Lanie J.A."/>
            <person name="Ng W.-L."/>
            <person name="Kazmierczak K.M."/>
            <person name="Andrzejewski T.M."/>
            <person name="Davidsen T.M."/>
            <person name="Wayne K.J."/>
            <person name="Tettelin H."/>
            <person name="Glass J.I."/>
            <person name="Rusch D."/>
            <person name="Podicherti R."/>
            <person name="Tsui H.-C.T."/>
            <person name="Winkler M.E."/>
        </authorList>
    </citation>
    <scope>NUCLEOTIDE SEQUENCE</scope>
</reference>